<dbReference type="Proteomes" id="UP001148018">
    <property type="component" value="Unassembled WGS sequence"/>
</dbReference>
<name>A0A9Q0D9I4_9TELE</name>
<evidence type="ECO:0000259" key="1">
    <source>
        <dbReference type="PROSITE" id="PS50878"/>
    </source>
</evidence>
<feature type="domain" description="Reverse transcriptase" evidence="1">
    <location>
        <begin position="1"/>
        <end position="111"/>
    </location>
</feature>
<organism evidence="2 3">
    <name type="scientific">Muraenolepis orangiensis</name>
    <name type="common">Patagonian moray cod</name>
    <dbReference type="NCBI Taxonomy" id="630683"/>
    <lineage>
        <taxon>Eukaryota</taxon>
        <taxon>Metazoa</taxon>
        <taxon>Chordata</taxon>
        <taxon>Craniata</taxon>
        <taxon>Vertebrata</taxon>
        <taxon>Euteleostomi</taxon>
        <taxon>Actinopterygii</taxon>
        <taxon>Neopterygii</taxon>
        <taxon>Teleostei</taxon>
        <taxon>Neoteleostei</taxon>
        <taxon>Acanthomorphata</taxon>
        <taxon>Zeiogadaria</taxon>
        <taxon>Gadariae</taxon>
        <taxon>Gadiformes</taxon>
        <taxon>Muraenolepidoidei</taxon>
        <taxon>Muraenolepididae</taxon>
        <taxon>Muraenolepis</taxon>
    </lineage>
</organism>
<feature type="non-terminal residue" evidence="2">
    <location>
        <position position="1"/>
    </location>
</feature>
<gene>
    <name evidence="2" type="ORF">NHX12_014812</name>
</gene>
<evidence type="ECO:0000313" key="2">
    <source>
        <dbReference type="EMBL" id="KAJ3584316.1"/>
    </source>
</evidence>
<comment type="caution">
    <text evidence="2">The sequence shown here is derived from an EMBL/GenBank/DDBJ whole genome shotgun (WGS) entry which is preliminary data.</text>
</comment>
<dbReference type="PROSITE" id="PS50878">
    <property type="entry name" value="RT_POL"/>
    <property type="match status" value="1"/>
</dbReference>
<proteinExistence type="predicted"/>
<dbReference type="InterPro" id="IPR000477">
    <property type="entry name" value="RT_dom"/>
</dbReference>
<dbReference type="OrthoDB" id="410381at2759"/>
<dbReference type="AlphaFoldDB" id="A0A9Q0D9I4"/>
<dbReference type="EMBL" id="JANIIK010000119">
    <property type="protein sequence ID" value="KAJ3584316.1"/>
    <property type="molecule type" value="Genomic_DNA"/>
</dbReference>
<accession>A0A9Q0D9I4</accession>
<dbReference type="Pfam" id="PF00078">
    <property type="entry name" value="RVT_1"/>
    <property type="match status" value="1"/>
</dbReference>
<keyword evidence="3" id="KW-1185">Reference proteome</keyword>
<evidence type="ECO:0000313" key="3">
    <source>
        <dbReference type="Proteomes" id="UP001148018"/>
    </source>
</evidence>
<reference evidence="2" key="1">
    <citation type="submission" date="2022-07" db="EMBL/GenBank/DDBJ databases">
        <title>Chromosome-level genome of Muraenolepis orangiensis.</title>
        <authorList>
            <person name="Kim J."/>
        </authorList>
    </citation>
    <scope>NUCLEOTIDE SEQUENCE</scope>
    <source>
        <strain evidence="2">KU_S4_2022</strain>
        <tissue evidence="2">Muscle</tissue>
    </source>
</reference>
<protein>
    <recommendedName>
        <fullName evidence="1">Reverse transcriptase domain-containing protein</fullName>
    </recommendedName>
</protein>
<dbReference type="PANTHER" id="PTHR19446">
    <property type="entry name" value="REVERSE TRANSCRIPTASES"/>
    <property type="match status" value="1"/>
</dbReference>
<sequence length="111" mass="12474">DEDGLRISKRKASILFVDFAKAFDSVNRKIMLHILLNYGVPDEIVKAIAIMYDNPSCFVQSTDGLTKEFLTTAGILQGDTLAPFLFVIVVEYILRQSLDIIHDKGITIKQK</sequence>